<evidence type="ECO:0000313" key="2">
    <source>
        <dbReference type="Proteomes" id="UP000075544"/>
    </source>
</evidence>
<dbReference type="EMBL" id="JRHX01000073">
    <property type="protein sequence ID" value="KXZ69570.1"/>
    <property type="molecule type" value="Genomic_DNA"/>
</dbReference>
<accession>A0A150HS66</accession>
<dbReference type="RefSeq" id="WP_061525145.1">
    <property type="nucleotide sequence ID" value="NZ_JRHX01000073.1"/>
</dbReference>
<dbReference type="Proteomes" id="UP000075544">
    <property type="component" value="Unassembled WGS sequence"/>
</dbReference>
<dbReference type="PATRIC" id="fig|52133.19.peg.2442"/>
<proteinExistence type="predicted"/>
<organism evidence="1 2">
    <name type="scientific">Acinetobacter venetianus</name>
    <dbReference type="NCBI Taxonomy" id="52133"/>
    <lineage>
        <taxon>Bacteria</taxon>
        <taxon>Pseudomonadati</taxon>
        <taxon>Pseudomonadota</taxon>
        <taxon>Gammaproteobacteria</taxon>
        <taxon>Moraxellales</taxon>
        <taxon>Moraxellaceae</taxon>
        <taxon>Acinetobacter</taxon>
    </lineage>
</organism>
<reference evidence="1 2" key="1">
    <citation type="journal article" date="2016" name="Sci. Rep.">
        <title>Genomic and phenotypic characterization of the species Acinetobacter venetianus.</title>
        <authorList>
            <person name="Fondi M."/>
            <person name="Maida I."/>
            <person name="Perrin E."/>
            <person name="Orlandini V."/>
            <person name="La Torre L."/>
            <person name="Bosi E."/>
            <person name="Negroni A."/>
            <person name="Zanaroli G."/>
            <person name="Fava F."/>
            <person name="Decorosi F."/>
            <person name="Giovannetti L."/>
            <person name="Viti C."/>
            <person name="Vaneechoutte M."/>
            <person name="Dijkshoorn L."/>
            <person name="Fani R."/>
        </authorList>
    </citation>
    <scope>NUCLEOTIDE SEQUENCE [LARGE SCALE GENOMIC DNA]</scope>
    <source>
        <strain evidence="1 2">LUH13518</strain>
    </source>
</reference>
<gene>
    <name evidence="1" type="ORF">AVENLUH13518_02416</name>
</gene>
<sequence>MSYKHNNLMAMRESYWNDESSSTVCAEKQFLKNTLIEEGIFENATLDDTKYFFFTLPSIIIVKAHALGFHHSHVKRMLIKHIHSNRAALMRKSVLKIQFKI</sequence>
<dbReference type="AlphaFoldDB" id="A0A150HS66"/>
<evidence type="ECO:0000313" key="1">
    <source>
        <dbReference type="EMBL" id="KXZ69570.1"/>
    </source>
</evidence>
<comment type="caution">
    <text evidence="1">The sequence shown here is derived from an EMBL/GenBank/DDBJ whole genome shotgun (WGS) entry which is preliminary data.</text>
</comment>
<name>A0A150HS66_9GAMM</name>
<protein>
    <submittedName>
        <fullName evidence="1">Uncharacterized protein</fullName>
    </submittedName>
</protein>